<dbReference type="AlphaFoldDB" id="A0A5C6G910"/>
<dbReference type="GO" id="GO:0009398">
    <property type="term" value="P:FMN biosynthetic process"/>
    <property type="evidence" value="ECO:0007669"/>
    <property type="project" value="UniProtKB-UniPathway"/>
</dbReference>
<evidence type="ECO:0000313" key="16">
    <source>
        <dbReference type="EMBL" id="TWU73138.1"/>
    </source>
</evidence>
<dbReference type="GO" id="GO:0005739">
    <property type="term" value="C:mitochondrion"/>
    <property type="evidence" value="ECO:0007669"/>
    <property type="project" value="TreeGrafter"/>
</dbReference>
<evidence type="ECO:0000313" key="17">
    <source>
        <dbReference type="Proteomes" id="UP000317257"/>
    </source>
</evidence>
<evidence type="ECO:0000256" key="3">
    <source>
        <dbReference type="ARBA" id="ARBA00010108"/>
    </source>
</evidence>
<keyword evidence="7" id="KW-0288">FMN</keyword>
<dbReference type="EC" id="2.7.1.26" evidence="4"/>
<evidence type="ECO:0000256" key="12">
    <source>
        <dbReference type="ARBA" id="ARBA00029960"/>
    </source>
</evidence>
<comment type="caution">
    <text evidence="16">The sequence shown here is derived from an EMBL/GenBank/DDBJ whole genome shotgun (WGS) entry which is preliminary data.</text>
</comment>
<evidence type="ECO:0000259" key="15">
    <source>
        <dbReference type="SMART" id="SM00904"/>
    </source>
</evidence>
<evidence type="ECO:0000256" key="11">
    <source>
        <dbReference type="ARBA" id="ARBA00022840"/>
    </source>
</evidence>
<dbReference type="InterPro" id="IPR015865">
    <property type="entry name" value="Riboflavin_kinase_bac/euk"/>
</dbReference>
<evidence type="ECO:0000256" key="13">
    <source>
        <dbReference type="ARBA" id="ARBA00047880"/>
    </source>
</evidence>
<dbReference type="Gene3D" id="2.40.30.30">
    <property type="entry name" value="Riboflavin kinase-like"/>
    <property type="match status" value="1"/>
</dbReference>
<feature type="compositionally biased region" description="Low complexity" evidence="14">
    <location>
        <begin position="23"/>
        <end position="38"/>
    </location>
</feature>
<dbReference type="EMBL" id="SBHS01000020">
    <property type="protein sequence ID" value="TWU73138.1"/>
    <property type="molecule type" value="Genomic_DNA"/>
</dbReference>
<keyword evidence="8" id="KW-0808">Transferase</keyword>
<evidence type="ECO:0000256" key="8">
    <source>
        <dbReference type="ARBA" id="ARBA00022679"/>
    </source>
</evidence>
<evidence type="ECO:0000256" key="4">
    <source>
        <dbReference type="ARBA" id="ARBA00012105"/>
    </source>
</evidence>
<keyword evidence="6" id="KW-0285">Flavoprotein</keyword>
<comment type="similarity">
    <text evidence="3">Belongs to the flavokinase family.</text>
</comment>
<keyword evidence="9" id="KW-0547">Nucleotide-binding</keyword>
<dbReference type="UniPathway" id="UPA00276">
    <property type="reaction ID" value="UER00406"/>
</dbReference>
<evidence type="ECO:0000256" key="9">
    <source>
        <dbReference type="ARBA" id="ARBA00022741"/>
    </source>
</evidence>
<dbReference type="SUPFAM" id="SSF82114">
    <property type="entry name" value="Riboflavin kinase-like"/>
    <property type="match status" value="1"/>
</dbReference>
<evidence type="ECO:0000256" key="14">
    <source>
        <dbReference type="SAM" id="MobiDB-lite"/>
    </source>
</evidence>
<dbReference type="PANTHER" id="PTHR22749:SF6">
    <property type="entry name" value="RIBOFLAVIN KINASE"/>
    <property type="match status" value="1"/>
</dbReference>
<accession>A0A5C6G910</accession>
<dbReference type="Proteomes" id="UP000317257">
    <property type="component" value="Unassembled WGS sequence"/>
</dbReference>
<feature type="domain" description="Riboflavin kinase" evidence="15">
    <location>
        <begin position="386"/>
        <end position="528"/>
    </location>
</feature>
<dbReference type="SMART" id="SM00904">
    <property type="entry name" value="Flavokinase"/>
    <property type="match status" value="1"/>
</dbReference>
<gene>
    <name evidence="16" type="ORF">ED733_001794</name>
</gene>
<evidence type="ECO:0000256" key="7">
    <source>
        <dbReference type="ARBA" id="ARBA00022643"/>
    </source>
</evidence>
<dbReference type="Pfam" id="PF01687">
    <property type="entry name" value="Flavokinase"/>
    <property type="match status" value="1"/>
</dbReference>
<organism evidence="16 17">
    <name type="scientific">Metarhizium rileyi (strain RCEF 4871)</name>
    <name type="common">Nomuraea rileyi</name>
    <dbReference type="NCBI Taxonomy" id="1649241"/>
    <lineage>
        <taxon>Eukaryota</taxon>
        <taxon>Fungi</taxon>
        <taxon>Dikarya</taxon>
        <taxon>Ascomycota</taxon>
        <taxon>Pezizomycotina</taxon>
        <taxon>Sordariomycetes</taxon>
        <taxon>Hypocreomycetidae</taxon>
        <taxon>Hypocreales</taxon>
        <taxon>Clavicipitaceae</taxon>
        <taxon>Metarhizium</taxon>
    </lineage>
</organism>
<feature type="region of interest" description="Disordered" evidence="14">
    <location>
        <begin position="1"/>
        <end position="50"/>
    </location>
</feature>
<dbReference type="GO" id="GO:0008531">
    <property type="term" value="F:riboflavin kinase activity"/>
    <property type="evidence" value="ECO:0007669"/>
    <property type="project" value="UniProtKB-EC"/>
</dbReference>
<evidence type="ECO:0000256" key="10">
    <source>
        <dbReference type="ARBA" id="ARBA00022777"/>
    </source>
</evidence>
<evidence type="ECO:0000256" key="6">
    <source>
        <dbReference type="ARBA" id="ARBA00022630"/>
    </source>
</evidence>
<dbReference type="InterPro" id="IPR023468">
    <property type="entry name" value="Riboflavin_kinase"/>
</dbReference>
<dbReference type="GO" id="GO:0009231">
    <property type="term" value="P:riboflavin biosynthetic process"/>
    <property type="evidence" value="ECO:0007669"/>
    <property type="project" value="InterPro"/>
</dbReference>
<sequence>MEDVCGWRPPAGLHVEPAKSSASPLQHSPRSPLRSSRSVTNLGLPVVHDRPPLPTTTTIYKTELLLPSPPPYEIRRVRSSSALPSANVSSGTAAATTAAEQNAPSKFKAAVENMQFAAGGLIGKAVESNKHYSVIRHSGGLVWYRGPDTSVSMTILSDAPLPSNRTVWLQQKGHSGNVGMAFKAMVSSRGSWIDVTPAQEAQVKHVKGIDERGMQRDMDRFAAKASGRAKRHVPRETHLVRVPAAASDGYYRLVVCGGQDAAKVLCECAVFRVASLSENAAVVRGASLSTLPLEMTIKVATVVGTQVVKKYTGVAGAVVQNRAGSFMAKRSAKRVAVMAAKGYHGLGRAGIQDAMQDSWKRQRAAAPVEFTSELVVTLIGSDEGPEKPFPVRFQGTITRGTGSSAQDLGFPTANLADVPDRIKTSLSGVFAAWTKILPSKKNTPDGPSPAWHPAVVSIAPPRGAAPSIASPNGVRVHILYSFGTTFFTSKLDVLLMGWMHPAAPPTTPDAEVISQHEQDITTTLASLERQPWSADEAVSRMKTAKSERSLSDRLDEATSLVYQTVDRIPWHCAAVRSESGTLKDHSYGIGGMWIRRD</sequence>
<comment type="pathway">
    <text evidence="2">Cofactor biosynthesis; FMN biosynthesis; FMN from riboflavin (ATP route): step 1/1.</text>
</comment>
<comment type="function">
    <text evidence="1">Catalyzes the phosphorylation of riboflavin (vitamin B2) to form flavin mononucleotide (FMN) coenzyme.</text>
</comment>
<protein>
    <recommendedName>
        <fullName evidence="5">Riboflavin kinase</fullName>
        <ecNumber evidence="4">2.7.1.26</ecNumber>
    </recommendedName>
    <alternativeName>
        <fullName evidence="12">Flavin mononucleotide kinase 1</fullName>
    </alternativeName>
</protein>
<proteinExistence type="inferred from homology"/>
<evidence type="ECO:0000256" key="2">
    <source>
        <dbReference type="ARBA" id="ARBA00005201"/>
    </source>
</evidence>
<evidence type="ECO:0000256" key="5">
    <source>
        <dbReference type="ARBA" id="ARBA00017394"/>
    </source>
</evidence>
<comment type="catalytic activity">
    <reaction evidence="13">
        <text>riboflavin + ATP = FMN + ADP + H(+)</text>
        <dbReference type="Rhea" id="RHEA:14357"/>
        <dbReference type="ChEBI" id="CHEBI:15378"/>
        <dbReference type="ChEBI" id="CHEBI:30616"/>
        <dbReference type="ChEBI" id="CHEBI:57986"/>
        <dbReference type="ChEBI" id="CHEBI:58210"/>
        <dbReference type="ChEBI" id="CHEBI:456216"/>
        <dbReference type="EC" id="2.7.1.26"/>
    </reaction>
</comment>
<keyword evidence="10" id="KW-0418">Kinase</keyword>
<evidence type="ECO:0000256" key="1">
    <source>
        <dbReference type="ARBA" id="ARBA00003572"/>
    </source>
</evidence>
<dbReference type="PANTHER" id="PTHR22749">
    <property type="entry name" value="RIBOFLAVIN KINASE/FMN ADENYLYLTRANSFERASE"/>
    <property type="match status" value="1"/>
</dbReference>
<reference evidence="17" key="1">
    <citation type="submission" date="2018-12" db="EMBL/GenBank/DDBJ databases">
        <title>The complete genome of Metarhizium rileyi, a key fungal pathogen of Lepidoptera.</title>
        <authorList>
            <person name="Binneck E."/>
            <person name="Lastra C.C.L."/>
            <person name="Sosa-Gomez D.R."/>
        </authorList>
    </citation>
    <scope>NUCLEOTIDE SEQUENCE [LARGE SCALE GENOMIC DNA]</scope>
    <source>
        <strain evidence="17">Cep018-CH2</strain>
    </source>
</reference>
<dbReference type="GO" id="GO:0005524">
    <property type="term" value="F:ATP binding"/>
    <property type="evidence" value="ECO:0007669"/>
    <property type="project" value="UniProtKB-KW"/>
</dbReference>
<keyword evidence="11" id="KW-0067">ATP-binding</keyword>
<dbReference type="InterPro" id="IPR023465">
    <property type="entry name" value="Riboflavin_kinase_dom_sf"/>
</dbReference>
<name>A0A5C6G910_METRR</name>